<evidence type="ECO:0000256" key="2">
    <source>
        <dbReference type="SAM" id="Phobius"/>
    </source>
</evidence>
<evidence type="ECO:0000256" key="1">
    <source>
        <dbReference type="SAM" id="MobiDB-lite"/>
    </source>
</evidence>
<keyword evidence="4" id="KW-1185">Reference proteome</keyword>
<keyword evidence="2" id="KW-0812">Transmembrane</keyword>
<evidence type="ECO:0000313" key="3">
    <source>
        <dbReference type="EMBL" id="KAJ7726917.1"/>
    </source>
</evidence>
<dbReference type="AlphaFoldDB" id="A0AAD7HTC1"/>
<feature type="transmembrane region" description="Helical" evidence="2">
    <location>
        <begin position="284"/>
        <end position="313"/>
    </location>
</feature>
<name>A0AAD7HTC1_9AGAR</name>
<keyword evidence="2" id="KW-0472">Membrane</keyword>
<feature type="transmembrane region" description="Helical" evidence="2">
    <location>
        <begin position="157"/>
        <end position="174"/>
    </location>
</feature>
<dbReference type="Proteomes" id="UP001215598">
    <property type="component" value="Unassembled WGS sequence"/>
</dbReference>
<protein>
    <submittedName>
        <fullName evidence="3">Uncharacterized protein</fullName>
    </submittedName>
</protein>
<feature type="transmembrane region" description="Helical" evidence="2">
    <location>
        <begin position="204"/>
        <end position="223"/>
    </location>
</feature>
<feature type="compositionally biased region" description="Acidic residues" evidence="1">
    <location>
        <begin position="127"/>
        <end position="137"/>
    </location>
</feature>
<feature type="transmembrane region" description="Helical" evidence="2">
    <location>
        <begin position="65"/>
        <end position="88"/>
    </location>
</feature>
<feature type="transmembrane region" description="Helical" evidence="2">
    <location>
        <begin position="340"/>
        <end position="358"/>
    </location>
</feature>
<feature type="compositionally biased region" description="Basic and acidic residues" evidence="1">
    <location>
        <begin position="117"/>
        <end position="126"/>
    </location>
</feature>
<gene>
    <name evidence="3" type="ORF">B0H16DRAFT_261482</name>
</gene>
<accession>A0AAD7HTC1</accession>
<feature type="transmembrane region" description="Helical" evidence="2">
    <location>
        <begin position="243"/>
        <end position="263"/>
    </location>
</feature>
<reference evidence="3" key="1">
    <citation type="submission" date="2023-03" db="EMBL/GenBank/DDBJ databases">
        <title>Massive genome expansion in bonnet fungi (Mycena s.s.) driven by repeated elements and novel gene families across ecological guilds.</title>
        <authorList>
            <consortium name="Lawrence Berkeley National Laboratory"/>
            <person name="Harder C.B."/>
            <person name="Miyauchi S."/>
            <person name="Viragh M."/>
            <person name="Kuo A."/>
            <person name="Thoen E."/>
            <person name="Andreopoulos B."/>
            <person name="Lu D."/>
            <person name="Skrede I."/>
            <person name="Drula E."/>
            <person name="Henrissat B."/>
            <person name="Morin E."/>
            <person name="Kohler A."/>
            <person name="Barry K."/>
            <person name="LaButti K."/>
            <person name="Morin E."/>
            <person name="Salamov A."/>
            <person name="Lipzen A."/>
            <person name="Mereny Z."/>
            <person name="Hegedus B."/>
            <person name="Baldrian P."/>
            <person name="Stursova M."/>
            <person name="Weitz H."/>
            <person name="Taylor A."/>
            <person name="Grigoriev I.V."/>
            <person name="Nagy L.G."/>
            <person name="Martin F."/>
            <person name="Kauserud H."/>
        </authorList>
    </citation>
    <scope>NUCLEOTIDE SEQUENCE</scope>
    <source>
        <strain evidence="3">CBHHK182m</strain>
    </source>
</reference>
<sequence>MSSLSFLLSKSGVRPMVALVGAGIKVALLVASKSPSIPSSAFEASPTRIVHPTKASPTRLHQPDVSFSLSFAVASTVALFGLVGFVLASKGFLSGTRSNDGRDGEDPPEPDGDADEEDHRGPVNEHDNDDTNGDGEEPPPPPDAGAIDAVPRQRWNWMLWLMLILILLSCYYWREISVFVISFVGERKLYYTVAYLIGRSLSHFINPALFQFISSMVIDFLLYGKMPSWLPTSITTLTAMSTAYSALLFLNVIFRVCRVIVNIPRAVYKSIAFIHRGTRRCGRLHYLIWLVWLYLALACKLCFSLMVICAYGFPQTQVLVARWINVCLDSVLRSCWPDDLSFVQNITTVAAPVALFIYRST</sequence>
<organism evidence="3 4">
    <name type="scientific">Mycena metata</name>
    <dbReference type="NCBI Taxonomy" id="1033252"/>
    <lineage>
        <taxon>Eukaryota</taxon>
        <taxon>Fungi</taxon>
        <taxon>Dikarya</taxon>
        <taxon>Basidiomycota</taxon>
        <taxon>Agaricomycotina</taxon>
        <taxon>Agaricomycetes</taxon>
        <taxon>Agaricomycetidae</taxon>
        <taxon>Agaricales</taxon>
        <taxon>Marasmiineae</taxon>
        <taxon>Mycenaceae</taxon>
        <taxon>Mycena</taxon>
    </lineage>
</organism>
<proteinExistence type="predicted"/>
<feature type="compositionally biased region" description="Acidic residues" evidence="1">
    <location>
        <begin position="106"/>
        <end position="116"/>
    </location>
</feature>
<comment type="caution">
    <text evidence="3">The sequence shown here is derived from an EMBL/GenBank/DDBJ whole genome shotgun (WGS) entry which is preliminary data.</text>
</comment>
<keyword evidence="2" id="KW-1133">Transmembrane helix</keyword>
<feature type="region of interest" description="Disordered" evidence="1">
    <location>
        <begin position="96"/>
        <end position="146"/>
    </location>
</feature>
<dbReference type="EMBL" id="JARKIB010000183">
    <property type="protein sequence ID" value="KAJ7726917.1"/>
    <property type="molecule type" value="Genomic_DNA"/>
</dbReference>
<evidence type="ECO:0000313" key="4">
    <source>
        <dbReference type="Proteomes" id="UP001215598"/>
    </source>
</evidence>